<evidence type="ECO:0000259" key="12">
    <source>
        <dbReference type="SMART" id="SM00014"/>
    </source>
</evidence>
<comment type="pathway">
    <text evidence="2">Carbohydrate biosynthesis; gluconeogenesis.</text>
</comment>
<dbReference type="GO" id="GO:0005789">
    <property type="term" value="C:endoplasmic reticulum membrane"/>
    <property type="evidence" value="ECO:0007669"/>
    <property type="project" value="UniProtKB-SubCell"/>
</dbReference>
<evidence type="ECO:0000256" key="1">
    <source>
        <dbReference type="ARBA" id="ARBA00004477"/>
    </source>
</evidence>
<proteinExistence type="inferred from homology"/>
<gene>
    <name evidence="13" type="ORF">DGUA_6G014292</name>
</gene>
<dbReference type="SMART" id="SM00014">
    <property type="entry name" value="acidPPc"/>
    <property type="match status" value="1"/>
</dbReference>
<dbReference type="PANTHER" id="PTHR12591">
    <property type="entry name" value="GLUCOSE-6-PHOSPHATASE"/>
    <property type="match status" value="1"/>
</dbReference>
<dbReference type="InterPro" id="IPR000326">
    <property type="entry name" value="PAP2/HPO"/>
</dbReference>
<feature type="transmembrane region" description="Helical" evidence="11">
    <location>
        <begin position="184"/>
        <end position="203"/>
    </location>
</feature>
<dbReference type="AlphaFoldDB" id="A0A3B0KFK7"/>
<feature type="domain" description="Phosphatidic acid phosphatase type 2/haloperoxidase" evidence="12">
    <location>
        <begin position="69"/>
        <end position="203"/>
    </location>
</feature>
<feature type="transmembrane region" description="Helical" evidence="11">
    <location>
        <begin position="266"/>
        <end position="288"/>
    </location>
</feature>
<dbReference type="GO" id="GO:0051156">
    <property type="term" value="P:glucose 6-phosphate metabolic process"/>
    <property type="evidence" value="ECO:0007669"/>
    <property type="project" value="TreeGrafter"/>
</dbReference>
<name>A0A3B0KFK7_DROGU</name>
<evidence type="ECO:0000256" key="9">
    <source>
        <dbReference type="ARBA" id="ARBA00022989"/>
    </source>
</evidence>
<evidence type="ECO:0000256" key="7">
    <source>
        <dbReference type="ARBA" id="ARBA00022801"/>
    </source>
</evidence>
<dbReference type="Pfam" id="PF01569">
    <property type="entry name" value="PAP2"/>
    <property type="match status" value="1"/>
</dbReference>
<keyword evidence="5" id="KW-0312">Gluconeogenesis</keyword>
<dbReference type="SUPFAM" id="SSF48317">
    <property type="entry name" value="Acid phosphatase/Vanadium-dependent haloperoxidase"/>
    <property type="match status" value="1"/>
</dbReference>
<dbReference type="STRING" id="7266.A0A3B0KFK7"/>
<keyword evidence="7" id="KW-0378">Hydrolase</keyword>
<evidence type="ECO:0000256" key="6">
    <source>
        <dbReference type="ARBA" id="ARBA00022692"/>
    </source>
</evidence>
<accession>A0A3B0KFK7</accession>
<keyword evidence="14" id="KW-1185">Reference proteome</keyword>
<comment type="similarity">
    <text evidence="3">Belongs to the glucose-6-phosphatase family.</text>
</comment>
<protein>
    <recommendedName>
        <fullName evidence="4">glucose-6-phosphatase</fullName>
        <ecNumber evidence="4">3.1.3.9</ecNumber>
    </recommendedName>
</protein>
<keyword evidence="8" id="KW-0256">Endoplasmic reticulum</keyword>
<evidence type="ECO:0000256" key="10">
    <source>
        <dbReference type="ARBA" id="ARBA00023136"/>
    </source>
</evidence>
<evidence type="ECO:0000256" key="3">
    <source>
        <dbReference type="ARBA" id="ARBA00009266"/>
    </source>
</evidence>
<reference evidence="14" key="1">
    <citation type="submission" date="2018-01" db="EMBL/GenBank/DDBJ databases">
        <authorList>
            <person name="Alioto T."/>
            <person name="Alioto T."/>
        </authorList>
    </citation>
    <scope>NUCLEOTIDE SEQUENCE [LARGE SCALE GENOMIC DNA]</scope>
</reference>
<evidence type="ECO:0000313" key="14">
    <source>
        <dbReference type="Proteomes" id="UP000268350"/>
    </source>
</evidence>
<feature type="transmembrane region" description="Helical" evidence="11">
    <location>
        <begin position="129"/>
        <end position="148"/>
    </location>
</feature>
<evidence type="ECO:0000256" key="4">
    <source>
        <dbReference type="ARBA" id="ARBA00012634"/>
    </source>
</evidence>
<dbReference type="Proteomes" id="UP000268350">
    <property type="component" value="Unassembled WGS sequence"/>
</dbReference>
<evidence type="ECO:0000313" key="13">
    <source>
        <dbReference type="EMBL" id="SPP82418.1"/>
    </source>
</evidence>
<dbReference type="OrthoDB" id="6416209at2759"/>
<sequence>MDGNLKDLALETYSRVVTAELRINELVQERSVAMILSFGDPLWRFFTVYLEPRFLFNLVIPMCGIYSQALLTRLVFAVGLASTLNSFAKWILPEQRPLWLLREMYASSVRSPSPGVALESHPLSCETTAGMPCAHSMCFTVFTLTIWMFLSAHAHSGQRWLAGTVAYGLIFCMWLSRLYLATEFLHQCVLGTFIGIQAIGALQQNADYLWSRRRRWAVTGVLLLGGLAAAVYFAKLNLDVDPHWSVREAFKWCPDPSYMRHEASPIFYLVRDLGILMGIALASPLSNLDTKNASICRRCASLLVLELFNFGMRWATPKQNGRFAFLAYELLRNALHSLLLLKYIPKLK</sequence>
<evidence type="ECO:0000256" key="2">
    <source>
        <dbReference type="ARBA" id="ARBA00004742"/>
    </source>
</evidence>
<dbReference type="PANTHER" id="PTHR12591:SF0">
    <property type="entry name" value="FI19814P1"/>
    <property type="match status" value="1"/>
</dbReference>
<keyword evidence="10 11" id="KW-0472">Membrane</keyword>
<organism evidence="13 14">
    <name type="scientific">Drosophila guanche</name>
    <name type="common">Fruit fly</name>
    <dbReference type="NCBI Taxonomy" id="7266"/>
    <lineage>
        <taxon>Eukaryota</taxon>
        <taxon>Metazoa</taxon>
        <taxon>Ecdysozoa</taxon>
        <taxon>Arthropoda</taxon>
        <taxon>Hexapoda</taxon>
        <taxon>Insecta</taxon>
        <taxon>Pterygota</taxon>
        <taxon>Neoptera</taxon>
        <taxon>Endopterygota</taxon>
        <taxon>Diptera</taxon>
        <taxon>Brachycera</taxon>
        <taxon>Muscomorpha</taxon>
        <taxon>Ephydroidea</taxon>
        <taxon>Drosophilidae</taxon>
        <taxon>Drosophila</taxon>
        <taxon>Sophophora</taxon>
    </lineage>
</organism>
<dbReference type="EMBL" id="OUUW01000006">
    <property type="protein sequence ID" value="SPP82418.1"/>
    <property type="molecule type" value="Genomic_DNA"/>
</dbReference>
<dbReference type="GO" id="GO:0006094">
    <property type="term" value="P:gluconeogenesis"/>
    <property type="evidence" value="ECO:0007669"/>
    <property type="project" value="UniProtKB-KW"/>
</dbReference>
<evidence type="ECO:0000256" key="8">
    <source>
        <dbReference type="ARBA" id="ARBA00022824"/>
    </source>
</evidence>
<comment type="subcellular location">
    <subcellularLocation>
        <location evidence="1">Endoplasmic reticulum membrane</location>
        <topology evidence="1">Multi-pass membrane protein</topology>
    </subcellularLocation>
</comment>
<evidence type="ECO:0000256" key="5">
    <source>
        <dbReference type="ARBA" id="ARBA00022432"/>
    </source>
</evidence>
<keyword evidence="6 11" id="KW-0812">Transmembrane</keyword>
<dbReference type="Gene3D" id="1.20.144.10">
    <property type="entry name" value="Phosphatidic acid phosphatase type 2/haloperoxidase"/>
    <property type="match status" value="1"/>
</dbReference>
<feature type="transmembrane region" description="Helical" evidence="11">
    <location>
        <begin position="215"/>
        <end position="234"/>
    </location>
</feature>
<evidence type="ECO:0000256" key="11">
    <source>
        <dbReference type="SAM" id="Phobius"/>
    </source>
</evidence>
<keyword evidence="9 11" id="KW-1133">Transmembrane helix</keyword>
<dbReference type="GO" id="GO:0004346">
    <property type="term" value="F:glucose-6-phosphatase activity"/>
    <property type="evidence" value="ECO:0007669"/>
    <property type="project" value="UniProtKB-EC"/>
</dbReference>
<dbReference type="InterPro" id="IPR036938">
    <property type="entry name" value="PAP2/HPO_sf"/>
</dbReference>
<dbReference type="EC" id="3.1.3.9" evidence="4"/>
<feature type="transmembrane region" description="Helical" evidence="11">
    <location>
        <begin position="160"/>
        <end position="178"/>
    </location>
</feature>